<dbReference type="OrthoDB" id="5599418at2759"/>
<organism evidence="4 5">
    <name type="scientific">Botryosphaeria parva (strain UCR-NP2)</name>
    <name type="common">Grapevine canker fungus</name>
    <name type="synonym">Neofusicoccum parvum</name>
    <dbReference type="NCBI Taxonomy" id="1287680"/>
    <lineage>
        <taxon>Eukaryota</taxon>
        <taxon>Fungi</taxon>
        <taxon>Dikarya</taxon>
        <taxon>Ascomycota</taxon>
        <taxon>Pezizomycotina</taxon>
        <taxon>Dothideomycetes</taxon>
        <taxon>Dothideomycetes incertae sedis</taxon>
        <taxon>Botryosphaeriales</taxon>
        <taxon>Botryosphaeriaceae</taxon>
        <taxon>Neofusicoccum</taxon>
    </lineage>
</organism>
<reference evidence="5" key="1">
    <citation type="journal article" date="2013" name="Genome Announc.">
        <title>Draft genome sequence of Neofusicoccum parvum isolate UCR-NP2, a fungal vascular pathogen associated with grapevine cankers.</title>
        <authorList>
            <person name="Blanco-Ulate B."/>
            <person name="Rolshausen P."/>
            <person name="Cantu D."/>
        </authorList>
    </citation>
    <scope>NUCLEOTIDE SEQUENCE [LARGE SCALE GENOMIC DNA]</scope>
    <source>
        <strain evidence="5">UCR-NP2</strain>
    </source>
</reference>
<evidence type="ECO:0000256" key="2">
    <source>
        <dbReference type="SAM" id="MobiDB-lite"/>
    </source>
</evidence>
<dbReference type="Gene3D" id="3.30.70.270">
    <property type="match status" value="1"/>
</dbReference>
<dbReference type="PANTHER" id="PTHR37984">
    <property type="entry name" value="PROTEIN CBG26694"/>
    <property type="match status" value="1"/>
</dbReference>
<dbReference type="eggNOG" id="KOG0017">
    <property type="taxonomic scope" value="Eukaryota"/>
</dbReference>
<dbReference type="GO" id="GO:0003824">
    <property type="term" value="F:catalytic activity"/>
    <property type="evidence" value="ECO:0007669"/>
    <property type="project" value="UniProtKB-KW"/>
</dbReference>
<dbReference type="InterPro" id="IPR000477">
    <property type="entry name" value="RT_dom"/>
</dbReference>
<dbReference type="PROSITE" id="PS50878">
    <property type="entry name" value="RT_POL"/>
    <property type="match status" value="1"/>
</dbReference>
<keyword evidence="1" id="KW-0511">Multifunctional enzyme</keyword>
<feature type="compositionally biased region" description="Basic and acidic residues" evidence="2">
    <location>
        <begin position="311"/>
        <end position="320"/>
    </location>
</feature>
<dbReference type="InterPro" id="IPR041577">
    <property type="entry name" value="RT_RNaseH_2"/>
</dbReference>
<dbReference type="SUPFAM" id="SSF56672">
    <property type="entry name" value="DNA/RNA polymerases"/>
    <property type="match status" value="1"/>
</dbReference>
<evidence type="ECO:0000256" key="1">
    <source>
        <dbReference type="ARBA" id="ARBA00023268"/>
    </source>
</evidence>
<dbReference type="CDD" id="cd01647">
    <property type="entry name" value="RT_LTR"/>
    <property type="match status" value="1"/>
</dbReference>
<dbReference type="KEGG" id="npa:UCRNP2_313"/>
<accession>R1EZ33</accession>
<dbReference type="PANTHER" id="PTHR37984:SF5">
    <property type="entry name" value="PROTEIN NYNRIN-LIKE"/>
    <property type="match status" value="1"/>
</dbReference>
<dbReference type="Proteomes" id="UP000013521">
    <property type="component" value="Unassembled WGS sequence"/>
</dbReference>
<dbReference type="EMBL" id="KB915676">
    <property type="protein sequence ID" value="EOD52887.1"/>
    <property type="molecule type" value="Genomic_DNA"/>
</dbReference>
<dbReference type="Pfam" id="PF17921">
    <property type="entry name" value="Integrase_H2C2"/>
    <property type="match status" value="1"/>
</dbReference>
<dbReference type="InterPro" id="IPR043502">
    <property type="entry name" value="DNA/RNA_pol_sf"/>
</dbReference>
<proteinExistence type="predicted"/>
<gene>
    <name evidence="4" type="ORF">UCRNP2_313</name>
</gene>
<protein>
    <submittedName>
        <fullName evidence="4">Putative retrotransposon ty3-gypsy subclass protein</fullName>
    </submittedName>
</protein>
<dbReference type="Pfam" id="PF00078">
    <property type="entry name" value="RVT_1"/>
    <property type="match status" value="1"/>
</dbReference>
<evidence type="ECO:0000259" key="3">
    <source>
        <dbReference type="PROSITE" id="PS50878"/>
    </source>
</evidence>
<dbReference type="HOGENOM" id="CLU_000384_33_4_1"/>
<dbReference type="InterPro" id="IPR043128">
    <property type="entry name" value="Rev_trsase/Diguanyl_cyclase"/>
</dbReference>
<dbReference type="CDD" id="cd09274">
    <property type="entry name" value="RNase_HI_RT_Ty3"/>
    <property type="match status" value="1"/>
</dbReference>
<dbReference type="Gene3D" id="3.10.20.370">
    <property type="match status" value="1"/>
</dbReference>
<feature type="domain" description="Reverse transcriptase" evidence="3">
    <location>
        <begin position="17"/>
        <end position="199"/>
    </location>
</feature>
<evidence type="ECO:0000313" key="5">
    <source>
        <dbReference type="Proteomes" id="UP000013521"/>
    </source>
</evidence>
<evidence type="ECO:0000313" key="4">
    <source>
        <dbReference type="EMBL" id="EOD52887.1"/>
    </source>
</evidence>
<dbReference type="FunFam" id="1.10.340.70:FF:000001">
    <property type="entry name" value="Retrovirus-related Pol polyprotein from transposon gypsy-like Protein"/>
    <property type="match status" value="1"/>
</dbReference>
<dbReference type="AlphaFoldDB" id="R1EZ33"/>
<dbReference type="OMA" id="XEATIES"/>
<name>R1EZ33_BOTPV</name>
<dbReference type="FunFam" id="3.30.70.270:FF:000020">
    <property type="entry name" value="Transposon Tf2-6 polyprotein-like Protein"/>
    <property type="match status" value="1"/>
</dbReference>
<dbReference type="InterPro" id="IPR050951">
    <property type="entry name" value="Retrovirus_Pol_polyprotein"/>
</dbReference>
<dbReference type="STRING" id="1287680.R1EZ33"/>
<dbReference type="Pfam" id="PF17919">
    <property type="entry name" value="RT_RNaseH_2"/>
    <property type="match status" value="1"/>
</dbReference>
<sequence length="477" mass="55165">MSTDELAAAKDYIEENLGNGFIEASRAPFGSPILMARKADGGFRFCVDYRRLNAATKKNKYPLPLIDETLARLTGARYFSKIDVRQAFHRIRMHEDSKDLTTFRTRYGSYRYNVLPFGLCNGPATFQQYMNEVMMAGLDDFCSVFMDDILVYSLCNYYRRFIKNYSRIAKPLTDLTKNKVAWAWTPKCEAAFQALKDAVRSDLVLRHFDPAKPIFLEVDSSNYVSGGVLLQKDEEGKLYPVAYFSKKLSDTECNYTIYDKELFAIVFTNHETLKTFMTNKQLSRRQIRWAEELAEYNFKIIPITGKRNERADALSRREQDLPVDDSDSRLTTMNRTALPPGSFTLSPLKPLEDPDLPMELRAANRTDDALTAIRQDISKYPEYSVRDGLLVFQENRLVMPQDDRLRLRLIQAAHRPPVTGHPGIQRTWELLKERYYWNGMKKAVKRYVQNCHSCKRAKYKTESYNGLLKPLPIGDQP</sequence>
<dbReference type="Gene3D" id="3.10.10.10">
    <property type="entry name" value="HIV Type 1 Reverse Transcriptase, subunit A, domain 1"/>
    <property type="match status" value="1"/>
</dbReference>
<dbReference type="Gene3D" id="1.10.340.70">
    <property type="match status" value="1"/>
</dbReference>
<feature type="region of interest" description="Disordered" evidence="2">
    <location>
        <begin position="311"/>
        <end position="336"/>
    </location>
</feature>
<dbReference type="InterPro" id="IPR041588">
    <property type="entry name" value="Integrase_H2C2"/>
</dbReference>